<evidence type="ECO:0000313" key="3">
    <source>
        <dbReference type="Proteomes" id="UP000294599"/>
    </source>
</evidence>
<name>A0A4V6NZE6_9GAMM</name>
<dbReference type="AlphaFoldDB" id="A0A4V6NZE6"/>
<dbReference type="InterPro" id="IPR050256">
    <property type="entry name" value="Glycosyltransferase_2"/>
</dbReference>
<evidence type="ECO:0000259" key="1">
    <source>
        <dbReference type="Pfam" id="PF00535"/>
    </source>
</evidence>
<dbReference type="GO" id="GO:0016740">
    <property type="term" value="F:transferase activity"/>
    <property type="evidence" value="ECO:0007669"/>
    <property type="project" value="UniProtKB-KW"/>
</dbReference>
<gene>
    <name evidence="2" type="ORF">EDC25_10346</name>
</gene>
<dbReference type="OrthoDB" id="9804335at2"/>
<dbReference type="Gene3D" id="3.90.550.10">
    <property type="entry name" value="Spore Coat Polysaccharide Biosynthesis Protein SpsA, Chain A"/>
    <property type="match status" value="1"/>
</dbReference>
<sequence>MTPSVPRVAVLVPALNERAAIRGVVESALTELPDLILVDDGSSDGTADQVADLPGVTVIRHDTPRGKGEALRAGFRHALAQGFDAVVTMDGDGQHVATDIPRLLAAAALYPGHIVIGARLINREQQPAYRRRANNFADWGISWACGQRVVDTQSGQRYYPRAVMELADSAGEGFVFETDILIEASRRRKARMVSVPIASRYHSEFRRSHFRSLPDFTRIASRVVWRIVRAGFMIGNFRRVRREPALIVDPQPPFLQPQAPPT</sequence>
<keyword evidence="2" id="KW-0808">Transferase</keyword>
<keyword evidence="3" id="KW-1185">Reference proteome</keyword>
<comment type="caution">
    <text evidence="2">The sequence shown here is derived from an EMBL/GenBank/DDBJ whole genome shotgun (WGS) entry which is preliminary data.</text>
</comment>
<evidence type="ECO:0000313" key="2">
    <source>
        <dbReference type="EMBL" id="TCT00278.1"/>
    </source>
</evidence>
<dbReference type="PANTHER" id="PTHR48090">
    <property type="entry name" value="UNDECAPRENYL-PHOSPHATE 4-DEOXY-4-FORMAMIDO-L-ARABINOSE TRANSFERASE-RELATED"/>
    <property type="match status" value="1"/>
</dbReference>
<dbReference type="SUPFAM" id="SSF53448">
    <property type="entry name" value="Nucleotide-diphospho-sugar transferases"/>
    <property type="match status" value="1"/>
</dbReference>
<accession>A0A4V6NZE6</accession>
<dbReference type="CDD" id="cd04179">
    <property type="entry name" value="DPM_DPG-synthase_like"/>
    <property type="match status" value="1"/>
</dbReference>
<dbReference type="Proteomes" id="UP000294599">
    <property type="component" value="Unassembled WGS sequence"/>
</dbReference>
<protein>
    <submittedName>
        <fullName evidence="2">Glycosyltransferase involved in cell wall biosynthesis</fullName>
    </submittedName>
</protein>
<organism evidence="2 3">
    <name type="scientific">Pseudofulvimonas gallinarii</name>
    <dbReference type="NCBI Taxonomy" id="634155"/>
    <lineage>
        <taxon>Bacteria</taxon>
        <taxon>Pseudomonadati</taxon>
        <taxon>Pseudomonadota</taxon>
        <taxon>Gammaproteobacteria</taxon>
        <taxon>Lysobacterales</taxon>
        <taxon>Rhodanobacteraceae</taxon>
        <taxon>Pseudofulvimonas</taxon>
    </lineage>
</organism>
<dbReference type="PANTHER" id="PTHR48090:SF7">
    <property type="entry name" value="RFBJ PROTEIN"/>
    <property type="match status" value="1"/>
</dbReference>
<dbReference type="InterPro" id="IPR001173">
    <property type="entry name" value="Glyco_trans_2-like"/>
</dbReference>
<reference evidence="2 3" key="1">
    <citation type="submission" date="2019-03" db="EMBL/GenBank/DDBJ databases">
        <title>Genomic Encyclopedia of Type Strains, Phase IV (KMG-IV): sequencing the most valuable type-strain genomes for metagenomic binning, comparative biology and taxonomic classification.</title>
        <authorList>
            <person name="Goeker M."/>
        </authorList>
    </citation>
    <scope>NUCLEOTIDE SEQUENCE [LARGE SCALE GENOMIC DNA]</scope>
    <source>
        <strain evidence="2 3">DSM 21944</strain>
    </source>
</reference>
<dbReference type="InterPro" id="IPR029044">
    <property type="entry name" value="Nucleotide-diphossugar_trans"/>
</dbReference>
<dbReference type="RefSeq" id="WP_123522724.1">
    <property type="nucleotide sequence ID" value="NZ_JBHLWF010000007.1"/>
</dbReference>
<feature type="domain" description="Glycosyltransferase 2-like" evidence="1">
    <location>
        <begin position="10"/>
        <end position="135"/>
    </location>
</feature>
<dbReference type="Pfam" id="PF00535">
    <property type="entry name" value="Glycos_transf_2"/>
    <property type="match status" value="1"/>
</dbReference>
<dbReference type="EMBL" id="SMAF01000003">
    <property type="protein sequence ID" value="TCT00278.1"/>
    <property type="molecule type" value="Genomic_DNA"/>
</dbReference>
<proteinExistence type="predicted"/>